<proteinExistence type="predicted"/>
<organism evidence="1 2">
    <name type="scientific">Sulfitobacter dubius</name>
    <dbReference type="NCBI Taxonomy" id="218673"/>
    <lineage>
        <taxon>Bacteria</taxon>
        <taxon>Pseudomonadati</taxon>
        <taxon>Pseudomonadota</taxon>
        <taxon>Alphaproteobacteria</taxon>
        <taxon>Rhodobacterales</taxon>
        <taxon>Roseobacteraceae</taxon>
        <taxon>Sulfitobacter</taxon>
    </lineage>
</organism>
<gene>
    <name evidence="1" type="ORF">DSM109990_03526</name>
</gene>
<geneLocation type="plasmid" evidence="1 2">
    <name>pDSM109990_a</name>
</geneLocation>
<evidence type="ECO:0000313" key="1">
    <source>
        <dbReference type="EMBL" id="UOA16642.1"/>
    </source>
</evidence>
<name>A0ABY3ZQW8_9RHOB</name>
<dbReference type="Proteomes" id="UP000831019">
    <property type="component" value="Plasmid pDSM109990_a"/>
</dbReference>
<sequence>MATLDVKPRIQSKGFLLDIIKATGCLRSIKHQVPAMARYRRWDEHKIMFSDKLVAKFLLSRAMDARHKPVSVRDIVYIENVDLRRINYASRSQNMRRSI</sequence>
<keyword evidence="2" id="KW-1185">Reference proteome</keyword>
<reference evidence="2" key="1">
    <citation type="journal article" date="2022" name="Microorganisms">
        <title>Beyond the ABCs#Discovery of Three New Plasmid Types in Rhodobacterales (RepQ, RepY, RepW).</title>
        <authorList>
            <person name="Freese H.M."/>
            <person name="Ringel V."/>
            <person name="Overmann J."/>
            <person name="Petersen J."/>
        </authorList>
    </citation>
    <scope>NUCLEOTIDE SEQUENCE [LARGE SCALE GENOMIC DNA]</scope>
    <source>
        <strain evidence="2">DSM 109990</strain>
        <plasmid evidence="2">pDSM109990_a</plasmid>
    </source>
</reference>
<evidence type="ECO:0008006" key="3">
    <source>
        <dbReference type="Google" id="ProtNLM"/>
    </source>
</evidence>
<dbReference type="EMBL" id="CP085145">
    <property type="protein sequence ID" value="UOA16642.1"/>
    <property type="molecule type" value="Genomic_DNA"/>
</dbReference>
<protein>
    <recommendedName>
        <fullName evidence="3">Transposase</fullName>
    </recommendedName>
</protein>
<accession>A0ABY3ZQW8</accession>
<evidence type="ECO:0000313" key="2">
    <source>
        <dbReference type="Proteomes" id="UP000831019"/>
    </source>
</evidence>
<keyword evidence="1" id="KW-0614">Plasmid</keyword>